<dbReference type="Gene3D" id="3.30.70.1900">
    <property type="match status" value="1"/>
</dbReference>
<dbReference type="AlphaFoldDB" id="A8F3P6"/>
<dbReference type="NCBIfam" id="TIGR01877">
    <property type="entry name" value="cas_cas6"/>
    <property type="match status" value="1"/>
</dbReference>
<sequence>MRLEIVFKTANSFIPINYQYMLCSFVYKRLKYTDENFASFLHEEGFNGFRMFTFSQLFFENSHVKNGSIIISEGKGKWYISSLSEDFIRNFFSSIIENPFIELEGVLFNILQVRVLDEPKITDQMKFILISPLVVSIPVENQGKLSHKYLTPEDDFFQNAINANLIKKYSAFFGKEISSKVYIQPDWNYIQRKGRITKLIQIKNTFVRGTVFPFLITGDPGLIKVGYEAGFGEKNSLGFGMVKVCRNDNNLNF</sequence>
<feature type="domain" description="CRISPR associated protein Cas6 C-terminal" evidence="6">
    <location>
        <begin position="117"/>
        <end position="244"/>
    </location>
</feature>
<accession>A8F3P6</accession>
<keyword evidence="8" id="KW-1185">Reference proteome</keyword>
<reference evidence="7 8" key="2">
    <citation type="journal article" date="2009" name="Proc. Natl. Acad. Sci. U.S.A.">
        <title>On the chimeric nature, thermophilic origin, and phylogenetic placement of the Thermotogales.</title>
        <authorList>
            <person name="Zhaxybayeva O."/>
            <person name="Swithers K.S."/>
            <person name="Lapierre P."/>
            <person name="Fournier G.P."/>
            <person name="Bickhart D.M."/>
            <person name="DeBoy R.T."/>
            <person name="Nelson K.E."/>
            <person name="Nesbo C.L."/>
            <person name="Doolittle W.F."/>
            <person name="Gogarten J.P."/>
            <person name="Noll K.M."/>
        </authorList>
    </citation>
    <scope>NUCLEOTIDE SEQUENCE [LARGE SCALE GENOMIC DNA]</scope>
    <source>
        <strain evidence="8">ATCC BAA-301 / DSM 14385 / NBRC 107922 / TMO</strain>
    </source>
</reference>
<evidence type="ECO:0000313" key="8">
    <source>
        <dbReference type="Proteomes" id="UP000002016"/>
    </source>
</evidence>
<dbReference type="InterPro" id="IPR049435">
    <property type="entry name" value="Cas_Cas6_C"/>
</dbReference>
<evidence type="ECO:0000256" key="1">
    <source>
        <dbReference type="ARBA" id="ARBA00005937"/>
    </source>
</evidence>
<protein>
    <recommendedName>
        <fullName evidence="4">CRISPR-associated endoribonuclease</fullName>
    </recommendedName>
</protein>
<evidence type="ECO:0000313" key="7">
    <source>
        <dbReference type="EMBL" id="ABV32780.1"/>
    </source>
</evidence>
<dbReference type="GO" id="GO:0016788">
    <property type="term" value="F:hydrolase activity, acting on ester bonds"/>
    <property type="evidence" value="ECO:0007669"/>
    <property type="project" value="InterPro"/>
</dbReference>
<keyword evidence="3" id="KW-0051">Antiviral defense</keyword>
<gene>
    <name evidence="7" type="ordered locus">Tlet_0210</name>
</gene>
<dbReference type="GO" id="GO:0051607">
    <property type="term" value="P:defense response to virus"/>
    <property type="evidence" value="ECO:0007669"/>
    <property type="project" value="UniProtKB-KW"/>
</dbReference>
<dbReference type="InterPro" id="IPR010156">
    <property type="entry name" value="CRISPR-assoc_prot_Cas6"/>
</dbReference>
<organism evidence="7 8">
    <name type="scientific">Pseudothermotoga lettingae (strain ATCC BAA-301 / DSM 14385 / NBRC 107922 / TMO)</name>
    <name type="common">Thermotoga lettingae</name>
    <dbReference type="NCBI Taxonomy" id="416591"/>
    <lineage>
        <taxon>Bacteria</taxon>
        <taxon>Thermotogati</taxon>
        <taxon>Thermotogota</taxon>
        <taxon>Thermotogae</taxon>
        <taxon>Thermotogales</taxon>
        <taxon>Thermotogaceae</taxon>
        <taxon>Pseudothermotoga</taxon>
    </lineage>
</organism>
<dbReference type="eggNOG" id="COG1583">
    <property type="taxonomic scope" value="Bacteria"/>
</dbReference>
<evidence type="ECO:0000259" key="6">
    <source>
        <dbReference type="Pfam" id="PF01881"/>
    </source>
</evidence>
<proteinExistence type="inferred from homology"/>
<evidence type="ECO:0000256" key="2">
    <source>
        <dbReference type="ARBA" id="ARBA00022884"/>
    </source>
</evidence>
<dbReference type="EMBL" id="CP000812">
    <property type="protein sequence ID" value="ABV32780.1"/>
    <property type="molecule type" value="Genomic_DNA"/>
</dbReference>
<feature type="active site" description="Proton donor" evidence="5">
    <location>
        <position position="42"/>
    </location>
</feature>
<dbReference type="RefSeq" id="WP_012002261.1">
    <property type="nucleotide sequence ID" value="NC_009828.1"/>
</dbReference>
<evidence type="ECO:0000256" key="3">
    <source>
        <dbReference type="ARBA" id="ARBA00023118"/>
    </source>
</evidence>
<dbReference type="Gene3D" id="3.30.70.1890">
    <property type="match status" value="1"/>
</dbReference>
<dbReference type="Proteomes" id="UP000002016">
    <property type="component" value="Chromosome"/>
</dbReference>
<dbReference type="InterPro" id="IPR045747">
    <property type="entry name" value="CRISPR-assoc_prot_Cas6_N_sf"/>
</dbReference>
<dbReference type="PANTHER" id="PTHR36984:SF1">
    <property type="entry name" value="CRISPR-ASSOCIATED ENDORIBONUCLEASE CAS6 1"/>
    <property type="match status" value="1"/>
</dbReference>
<dbReference type="OrthoDB" id="9797488at2"/>
<evidence type="ECO:0000256" key="5">
    <source>
        <dbReference type="PIRSR" id="PIRSR005054-50"/>
    </source>
</evidence>
<feature type="active site" description="Proton acceptor" evidence="5">
    <location>
        <position position="27"/>
    </location>
</feature>
<dbReference type="GO" id="GO:0003723">
    <property type="term" value="F:RNA binding"/>
    <property type="evidence" value="ECO:0007669"/>
    <property type="project" value="UniProtKB-KW"/>
</dbReference>
<dbReference type="PIRSF" id="PIRSF005054">
    <property type="entry name" value="PF1131"/>
    <property type="match status" value="1"/>
</dbReference>
<dbReference type="KEGG" id="tle:Tlet_0210"/>
<reference evidence="7 8" key="1">
    <citation type="submission" date="2007-08" db="EMBL/GenBank/DDBJ databases">
        <title>Complete sequence of Thermotoga lettingae TMO.</title>
        <authorList>
            <consortium name="US DOE Joint Genome Institute"/>
            <person name="Copeland A."/>
            <person name="Lucas S."/>
            <person name="Lapidus A."/>
            <person name="Barry K."/>
            <person name="Glavina del Rio T."/>
            <person name="Dalin E."/>
            <person name="Tice H."/>
            <person name="Pitluck S."/>
            <person name="Foster B."/>
            <person name="Bruce D."/>
            <person name="Schmutz J."/>
            <person name="Larimer F."/>
            <person name="Land M."/>
            <person name="Hauser L."/>
            <person name="Kyrpides N."/>
            <person name="Mikhailova N."/>
            <person name="Nelson K."/>
            <person name="Gogarten J.P."/>
            <person name="Noll K."/>
            <person name="Richardson P."/>
        </authorList>
    </citation>
    <scope>NUCLEOTIDE SEQUENCE [LARGE SCALE GENOMIC DNA]</scope>
    <source>
        <strain evidence="8">ATCC BAA-301 / DSM 14385 / NBRC 107922 / TMO</strain>
    </source>
</reference>
<dbReference type="Pfam" id="PF01881">
    <property type="entry name" value="Cas_Cas6_C"/>
    <property type="match status" value="1"/>
</dbReference>
<dbReference type="HOGENOM" id="CLU_089858_1_0_0"/>
<comment type="function">
    <text evidence="4">CRISPR (clustered regularly interspaced short palindromic repeat), is an adaptive immune system that provides protection against mobile genetic elements (viruses, transposable elements and conjugative plasmids). CRISPR clusters contain sequences complementary to antecedent mobile elements and target invading nucleic acids. CRISPR clusters are transcribed and processed into CRISPR RNA (crRNA).</text>
</comment>
<dbReference type="CDD" id="cd21140">
    <property type="entry name" value="Cas6_I-like"/>
    <property type="match status" value="1"/>
</dbReference>
<evidence type="ECO:0000256" key="4">
    <source>
        <dbReference type="PIRNR" id="PIRNR005054"/>
    </source>
</evidence>
<dbReference type="Pfam" id="PF21350">
    <property type="entry name" value="Cas6_I-A"/>
    <property type="match status" value="1"/>
</dbReference>
<name>A8F3P6_PSELT</name>
<dbReference type="STRING" id="416591.Tlet_0210"/>
<dbReference type="PANTHER" id="PTHR36984">
    <property type="entry name" value="CRISPR-ASSOCIATED ENDORIBONUCLEASE CAS6 1"/>
    <property type="match status" value="1"/>
</dbReference>
<comment type="similarity">
    <text evidence="1 4">Belongs to the CRISPR-associated protein Cas6/Cse3/CasE family.</text>
</comment>
<keyword evidence="2" id="KW-0694">RNA-binding</keyword>